<evidence type="ECO:0000313" key="2">
    <source>
        <dbReference type="Proteomes" id="UP000695022"/>
    </source>
</evidence>
<sequence>MWILPCLECLIPNEKMVETVKGQSMSLLQRSSVPASRRDGRDGSGEAGRHGRGRGSGEMAVTGGSKEEMAVRGAGRDGGVTGMSWRANKGSESKYSSCWRLSIDMFGVEYEVNEFNPFLSSHLSGKQLGDQNAVCAVCRVPDRASEQMIPAWNTCPPSWSLEYHGYLMSSHNNHKGRSTFVCVDEDPEVNSSGDGNEDGGLWFPVEARCGSLPCPNYVNGREITCAVCTK</sequence>
<dbReference type="GeneID" id="106817628"/>
<proteinExistence type="predicted"/>
<feature type="region of interest" description="Disordered" evidence="1">
    <location>
        <begin position="23"/>
        <end position="65"/>
    </location>
</feature>
<dbReference type="InterPro" id="IPR051077">
    <property type="entry name" value="Ca-dependent_lectin"/>
</dbReference>
<feature type="compositionally biased region" description="Basic and acidic residues" evidence="1">
    <location>
        <begin position="36"/>
        <end position="49"/>
    </location>
</feature>
<protein>
    <submittedName>
        <fullName evidence="3">Uncharacterized protein LOC106817628</fullName>
    </submittedName>
</protein>
<dbReference type="Proteomes" id="UP000695022">
    <property type="component" value="Unplaced"/>
</dbReference>
<evidence type="ECO:0000313" key="3">
    <source>
        <dbReference type="RefSeq" id="XP_014677795.1"/>
    </source>
</evidence>
<feature type="compositionally biased region" description="Polar residues" evidence="1">
    <location>
        <begin position="23"/>
        <end position="34"/>
    </location>
</feature>
<evidence type="ECO:0000256" key="1">
    <source>
        <dbReference type="SAM" id="MobiDB-lite"/>
    </source>
</evidence>
<dbReference type="RefSeq" id="XP_014677795.1">
    <property type="nucleotide sequence ID" value="XM_014822309.1"/>
</dbReference>
<gene>
    <name evidence="3" type="primary">LOC106817628</name>
</gene>
<dbReference type="PANTHER" id="PTHR24024:SF18">
    <property type="entry name" value="SHORT-CHAIN COLLAGEN C4-LIKE"/>
    <property type="match status" value="1"/>
</dbReference>
<keyword evidence="2" id="KW-1185">Reference proteome</keyword>
<reference evidence="3" key="1">
    <citation type="submission" date="2025-08" db="UniProtKB">
        <authorList>
            <consortium name="RefSeq"/>
        </authorList>
    </citation>
    <scope>IDENTIFICATION</scope>
</reference>
<dbReference type="PANTHER" id="PTHR24024">
    <property type="entry name" value="PULMONARY SURFACTANT-ASSOCIATED PROTEIN A"/>
    <property type="match status" value="1"/>
</dbReference>
<accession>A0ABM1F024</accession>
<organism evidence="2 3">
    <name type="scientific">Priapulus caudatus</name>
    <name type="common">Priapulid worm</name>
    <dbReference type="NCBI Taxonomy" id="37621"/>
    <lineage>
        <taxon>Eukaryota</taxon>
        <taxon>Metazoa</taxon>
        <taxon>Ecdysozoa</taxon>
        <taxon>Scalidophora</taxon>
        <taxon>Priapulida</taxon>
        <taxon>Priapulimorpha</taxon>
        <taxon>Priapulimorphida</taxon>
        <taxon>Priapulidae</taxon>
        <taxon>Priapulus</taxon>
    </lineage>
</organism>
<name>A0ABM1F024_PRICU</name>